<accession>A0A813IHY5</accession>
<dbReference type="Proteomes" id="UP000626109">
    <property type="component" value="Unassembled WGS sequence"/>
</dbReference>
<gene>
    <name evidence="2" type="ORF">PGLA2088_LOCUS18010</name>
    <name evidence="1" type="ORF">PGLA2088_LOCUS7714</name>
</gene>
<dbReference type="AlphaFoldDB" id="A0A813IHY5"/>
<protein>
    <submittedName>
        <fullName evidence="1">Uncharacterized protein</fullName>
    </submittedName>
</protein>
<reference evidence="1" key="1">
    <citation type="submission" date="2021-02" db="EMBL/GenBank/DDBJ databases">
        <authorList>
            <person name="Dougan E. K."/>
            <person name="Rhodes N."/>
            <person name="Thang M."/>
            <person name="Chan C."/>
        </authorList>
    </citation>
    <scope>NUCLEOTIDE SEQUENCE</scope>
</reference>
<proteinExistence type="predicted"/>
<dbReference type="EMBL" id="CAJNNW010008129">
    <property type="protein sequence ID" value="CAE8649766.1"/>
    <property type="molecule type" value="Genomic_DNA"/>
</dbReference>
<evidence type="ECO:0000313" key="2">
    <source>
        <dbReference type="EMBL" id="CAE8672330.1"/>
    </source>
</evidence>
<comment type="caution">
    <text evidence="1">The sequence shown here is derived from an EMBL/GenBank/DDBJ whole genome shotgun (WGS) entry which is preliminary data.</text>
</comment>
<evidence type="ECO:0000313" key="3">
    <source>
        <dbReference type="Proteomes" id="UP000626109"/>
    </source>
</evidence>
<dbReference type="EMBL" id="CAJNNW010024424">
    <property type="protein sequence ID" value="CAE8672330.1"/>
    <property type="molecule type" value="Genomic_DNA"/>
</dbReference>
<evidence type="ECO:0000313" key="1">
    <source>
        <dbReference type="EMBL" id="CAE8649766.1"/>
    </source>
</evidence>
<organism evidence="1 3">
    <name type="scientific">Polarella glacialis</name>
    <name type="common">Dinoflagellate</name>
    <dbReference type="NCBI Taxonomy" id="89957"/>
    <lineage>
        <taxon>Eukaryota</taxon>
        <taxon>Sar</taxon>
        <taxon>Alveolata</taxon>
        <taxon>Dinophyceae</taxon>
        <taxon>Suessiales</taxon>
        <taxon>Suessiaceae</taxon>
        <taxon>Polarella</taxon>
    </lineage>
</organism>
<name>A0A813IHY5_POLGL</name>
<sequence>MQSVLVVVPGMFSSYDPSMLLLLLLSIGQLQQAKPKLITQSSTQVACLNSMMAEEFHTVSSKQVVVQQRTPTITVAHDCCMTEIPPNHAVLVPHVGTSWH</sequence>